<protein>
    <submittedName>
        <fullName evidence="2">Uncharacterized protein</fullName>
    </submittedName>
</protein>
<dbReference type="PATRIC" id="fig|452652.3.peg.7546"/>
<dbReference type="Gene3D" id="2.60.120.380">
    <property type="match status" value="1"/>
</dbReference>
<dbReference type="Proteomes" id="UP000007076">
    <property type="component" value="Chromosome"/>
</dbReference>
<evidence type="ECO:0000313" key="2">
    <source>
        <dbReference type="EMBL" id="BAJ33254.1"/>
    </source>
</evidence>
<dbReference type="KEGG" id="ksk:KSE_75000"/>
<reference evidence="2 3" key="1">
    <citation type="journal article" date="2010" name="DNA Res.">
        <title>Genome sequence of Kitasatospora setae NBRC 14216T: an evolutionary snapshot of the family Streptomycetaceae.</title>
        <authorList>
            <person name="Ichikawa N."/>
            <person name="Oguchi A."/>
            <person name="Ikeda H."/>
            <person name="Ishikawa J."/>
            <person name="Kitani S."/>
            <person name="Watanabe Y."/>
            <person name="Nakamura S."/>
            <person name="Katano Y."/>
            <person name="Kishi E."/>
            <person name="Sasagawa M."/>
            <person name="Ankai A."/>
            <person name="Fukui S."/>
            <person name="Hashimoto Y."/>
            <person name="Kamata S."/>
            <person name="Otoguro M."/>
            <person name="Tanikawa S."/>
            <person name="Nihira T."/>
            <person name="Horinouchi S."/>
            <person name="Ohnishi Y."/>
            <person name="Hayakawa M."/>
            <person name="Kuzuyama T."/>
            <person name="Arisawa A."/>
            <person name="Nomoto F."/>
            <person name="Miura H."/>
            <person name="Takahashi Y."/>
            <person name="Fujita N."/>
        </authorList>
    </citation>
    <scope>NUCLEOTIDE SEQUENCE [LARGE SCALE GENOMIC DNA]</scope>
    <source>
        <strain evidence="3">ATCC 33774 / DSM 43861 / JCM 3304 / KCC A-0304 / NBRC 14216 / KM-6054</strain>
    </source>
</reference>
<organism evidence="2 3">
    <name type="scientific">Kitasatospora setae (strain ATCC 33774 / DSM 43861 / JCM 3304 / KCC A-0304 / NBRC 14216 / KM-6054)</name>
    <name type="common">Streptomyces setae</name>
    <dbReference type="NCBI Taxonomy" id="452652"/>
    <lineage>
        <taxon>Bacteria</taxon>
        <taxon>Bacillati</taxon>
        <taxon>Actinomycetota</taxon>
        <taxon>Actinomycetes</taxon>
        <taxon>Kitasatosporales</taxon>
        <taxon>Streptomycetaceae</taxon>
        <taxon>Kitasatospora</taxon>
    </lineage>
</organism>
<keyword evidence="1" id="KW-0732">Signal</keyword>
<dbReference type="STRING" id="452652.KSE_75000"/>
<proteinExistence type="predicted"/>
<gene>
    <name evidence="2" type="ordered locus">KSE_75000</name>
</gene>
<evidence type="ECO:0000313" key="3">
    <source>
        <dbReference type="Proteomes" id="UP000007076"/>
    </source>
</evidence>
<dbReference type="eggNOG" id="COG3209">
    <property type="taxonomic scope" value="Bacteria"/>
</dbReference>
<sequence>MKTRPWWGLLLALVTFAASVSSKSNGGKAESWINPVSLPVTGTYTVRAEPAAGATGTVAAQVLTSPAISAAIGGPQVTYTVVLTPDAGATGQVRLQVLDNPVVNAAVDGPAVTRTIPADQPGRGLAATFRGTPGQRVHVNGTAGAFDGAVALYDPQGSRIALSRFSATSAGQATGWIDPVALNTDGTYTLVVTPDAGAVGDLRFQVLDELTATATIDGAPLSLTVPADQAGRRIAVTFDGTAGDSLYVNGSTAGFGARVELYDRQGQRIATGTADAIALGLPTRWLTPTNLNATGRYTLLITPSADAVGPVGIQLYGSTINAGLGVDGLPIQLDIPVTTPGKAMRLGFTATAGSAVSLLGITGATGGTLTLYDPHGVRTAVGVAVPYNACPEDEAPGTCPQVLIAPTLLPVSGDYQIEFSPFAYSAGPVTLWLAGAPGGVPKVTVTTKAATVDGPAVPLSVPTAKAGQRIAVTFTGTAGQSVYLNSGNGNTMRCASDTYSLISPSGRIVVPSTPVNQCVTGTLLPLTGLPESGTYTFYLTLDTVQYAAVNLQLRSGYEQVAATVDAPAPTPVAIAQAAPGRRIALSFQAAAGQSVYITNGTAGTLRCESDSYALVGPGGRVVVPEALGRSACVETAPLAYTGLPVDGTYTFYVLPDAAQSGTGNFKVSSYPAV</sequence>
<feature type="signal peptide" evidence="1">
    <location>
        <begin position="1"/>
        <end position="17"/>
    </location>
</feature>
<feature type="chain" id="PRO_5038345603" evidence="1">
    <location>
        <begin position="18"/>
        <end position="673"/>
    </location>
</feature>
<accession>E4NJV6</accession>
<dbReference type="AlphaFoldDB" id="E4NJV6"/>
<name>E4NJV6_KITSK</name>
<dbReference type="RefSeq" id="WP_014140545.1">
    <property type="nucleotide sequence ID" value="NC_016109.1"/>
</dbReference>
<dbReference type="EMBL" id="AP010968">
    <property type="protein sequence ID" value="BAJ33254.1"/>
    <property type="molecule type" value="Genomic_DNA"/>
</dbReference>
<dbReference type="HOGENOM" id="CLU_408137_0_0_11"/>
<keyword evidence="3" id="KW-1185">Reference proteome</keyword>
<evidence type="ECO:0000256" key="1">
    <source>
        <dbReference type="SAM" id="SignalP"/>
    </source>
</evidence>